<dbReference type="Gramene" id="OQU90770">
    <property type="protein sequence ID" value="OQU90770"/>
    <property type="gene ID" value="SORBI_3001G042600"/>
</dbReference>
<protein>
    <recommendedName>
        <fullName evidence="3">Transposase (putative) gypsy type domain-containing protein</fullName>
    </recommendedName>
</protein>
<dbReference type="PANTHER" id="PTHR31099">
    <property type="entry name" value="OS06G0165300 PROTEIN"/>
    <property type="match status" value="1"/>
</dbReference>
<feature type="region of interest" description="Disordered" evidence="2">
    <location>
        <begin position="329"/>
        <end position="372"/>
    </location>
</feature>
<name>A0A1Z5S4A5_SORBI</name>
<feature type="coiled-coil region" evidence="1">
    <location>
        <begin position="461"/>
        <end position="507"/>
    </location>
</feature>
<dbReference type="InParanoid" id="A0A1Z5S4A5"/>
<organism evidence="4 5">
    <name type="scientific">Sorghum bicolor</name>
    <name type="common">Sorghum</name>
    <name type="synonym">Sorghum vulgare</name>
    <dbReference type="NCBI Taxonomy" id="4558"/>
    <lineage>
        <taxon>Eukaryota</taxon>
        <taxon>Viridiplantae</taxon>
        <taxon>Streptophyta</taxon>
        <taxon>Embryophyta</taxon>
        <taxon>Tracheophyta</taxon>
        <taxon>Spermatophyta</taxon>
        <taxon>Magnoliopsida</taxon>
        <taxon>Liliopsida</taxon>
        <taxon>Poales</taxon>
        <taxon>Poaceae</taxon>
        <taxon>PACMAD clade</taxon>
        <taxon>Panicoideae</taxon>
        <taxon>Andropogonodae</taxon>
        <taxon>Andropogoneae</taxon>
        <taxon>Sorghinae</taxon>
        <taxon>Sorghum</taxon>
    </lineage>
</organism>
<keyword evidence="5" id="KW-1185">Reference proteome</keyword>
<proteinExistence type="predicted"/>
<evidence type="ECO:0000259" key="3">
    <source>
        <dbReference type="Pfam" id="PF04195"/>
    </source>
</evidence>
<dbReference type="Proteomes" id="UP000000768">
    <property type="component" value="Chromosome 1"/>
</dbReference>
<gene>
    <name evidence="4" type="ORF">SORBI_3001G042600</name>
</gene>
<evidence type="ECO:0000256" key="1">
    <source>
        <dbReference type="SAM" id="Coils"/>
    </source>
</evidence>
<dbReference type="Pfam" id="PF04195">
    <property type="entry name" value="Transposase_28"/>
    <property type="match status" value="1"/>
</dbReference>
<evidence type="ECO:0000313" key="5">
    <source>
        <dbReference type="Proteomes" id="UP000000768"/>
    </source>
</evidence>
<dbReference type="InterPro" id="IPR007321">
    <property type="entry name" value="Transposase_28"/>
</dbReference>
<dbReference type="OMA" id="WLMEEHE"/>
<reference evidence="4 5" key="1">
    <citation type="journal article" date="2009" name="Nature">
        <title>The Sorghum bicolor genome and the diversification of grasses.</title>
        <authorList>
            <person name="Paterson A.H."/>
            <person name="Bowers J.E."/>
            <person name="Bruggmann R."/>
            <person name="Dubchak I."/>
            <person name="Grimwood J."/>
            <person name="Gundlach H."/>
            <person name="Haberer G."/>
            <person name="Hellsten U."/>
            <person name="Mitros T."/>
            <person name="Poliakov A."/>
            <person name="Schmutz J."/>
            <person name="Spannagl M."/>
            <person name="Tang H."/>
            <person name="Wang X."/>
            <person name="Wicker T."/>
            <person name="Bharti A.K."/>
            <person name="Chapman J."/>
            <person name="Feltus F.A."/>
            <person name="Gowik U."/>
            <person name="Grigoriev I.V."/>
            <person name="Lyons E."/>
            <person name="Maher C.A."/>
            <person name="Martis M."/>
            <person name="Narechania A."/>
            <person name="Otillar R.P."/>
            <person name="Penning B.W."/>
            <person name="Salamov A.A."/>
            <person name="Wang Y."/>
            <person name="Zhang L."/>
            <person name="Carpita N.C."/>
            <person name="Freeling M."/>
            <person name="Gingle A.R."/>
            <person name="Hash C.T."/>
            <person name="Keller B."/>
            <person name="Klein P."/>
            <person name="Kresovich S."/>
            <person name="McCann M.C."/>
            <person name="Ming R."/>
            <person name="Peterson D.G."/>
            <person name="Mehboob-ur-Rahman"/>
            <person name="Ware D."/>
            <person name="Westhoff P."/>
            <person name="Mayer K.F."/>
            <person name="Messing J."/>
            <person name="Rokhsar D.S."/>
        </authorList>
    </citation>
    <scope>NUCLEOTIDE SEQUENCE [LARGE SCALE GENOMIC DNA]</scope>
    <source>
        <strain evidence="5">cv. BTx623</strain>
    </source>
</reference>
<sequence length="608" mass="66620">MHVLSRGCRETLRTRRSPQQDFVAPALTVSYSSPTMASPSSSCEVVDLALAASCDDASSKLFFSRDGGGDLSWPAAAGISSALTDQKSLVALCGKYGVPRELKPVCADTLRCGVCETPPEGSNALCIYSDALEAGLRFPLHDFYLKLLRHYRLAPSQLGPNAWKYMAAFVLRCKDAGVEPLVSAFRYFFSVYTHKRQDKPLGWHYFKPCAGRRLFTGTLHTKYGWKSRFFFLKSPQGMPWKCPVAWGKPRMEDARTVELTDAAINKLMQMPCIDLKYFLSLDAPPVGALTLLQLHSTTAPMMKPESAAASAQALALTSVHQLHAALEAGARAPSAAGEGGDSTRRKRRCPGLGPASVTVTPPMPQRFAISAPPLPLQGMGSMTPCETSFDGAWGDSDISMPPGIWPSDALCMYDAMVGIDAEVRLQDKEQETDAKAAQQIAHLQDQLRQANAVNEKFMDYLVAARAENAQLKEKYASEMAKLNQEHASEVTNLNQEHASEIAKLNQEHASEVTKLQDEHHKASTVHAEKVKAERMVEMAKLQEEHAAEVAKLNQAHDAAVAWLMEEHEVEVARVKHTAEEVAVDVVQDAKDIVLALFPDLDASLLFRS</sequence>
<dbReference type="PANTHER" id="PTHR31099:SF28">
    <property type="entry name" value="F5J5.12"/>
    <property type="match status" value="1"/>
</dbReference>
<keyword evidence="1" id="KW-0175">Coiled coil</keyword>
<accession>A0A1Z5S4A5</accession>
<dbReference type="EMBL" id="CM000760">
    <property type="protein sequence ID" value="OQU90770.1"/>
    <property type="molecule type" value="Genomic_DNA"/>
</dbReference>
<dbReference type="STRING" id="4558.A0A1Z5S4A5"/>
<reference evidence="5" key="2">
    <citation type="journal article" date="2018" name="Plant J.">
        <title>The Sorghum bicolor reference genome: improved assembly, gene annotations, a transcriptome atlas, and signatures of genome organization.</title>
        <authorList>
            <person name="McCormick R.F."/>
            <person name="Truong S.K."/>
            <person name="Sreedasyam A."/>
            <person name="Jenkins J."/>
            <person name="Shu S."/>
            <person name="Sims D."/>
            <person name="Kennedy M."/>
            <person name="Amirebrahimi M."/>
            <person name="Weers B.D."/>
            <person name="McKinley B."/>
            <person name="Mattison A."/>
            <person name="Morishige D.T."/>
            <person name="Grimwood J."/>
            <person name="Schmutz J."/>
            <person name="Mullet J.E."/>
        </authorList>
    </citation>
    <scope>NUCLEOTIDE SEQUENCE [LARGE SCALE GENOMIC DNA]</scope>
    <source>
        <strain evidence="5">cv. BTx623</strain>
    </source>
</reference>
<dbReference type="AlphaFoldDB" id="A0A1Z5S4A5"/>
<evidence type="ECO:0000256" key="2">
    <source>
        <dbReference type="SAM" id="MobiDB-lite"/>
    </source>
</evidence>
<feature type="domain" description="Transposase (putative) gypsy type" evidence="3">
    <location>
        <begin position="127"/>
        <end position="192"/>
    </location>
</feature>
<evidence type="ECO:0000313" key="4">
    <source>
        <dbReference type="EMBL" id="OQU90770.1"/>
    </source>
</evidence>